<evidence type="ECO:0000313" key="2">
    <source>
        <dbReference type="EMBL" id="GMH51197.1"/>
    </source>
</evidence>
<reference evidence="3" key="1">
    <citation type="journal article" date="2023" name="Commun. Biol.">
        <title>Genome analysis of Parmales, the sister group of diatoms, reveals the evolutionary specialization of diatoms from phago-mixotrophs to photoautotrophs.</title>
        <authorList>
            <person name="Ban H."/>
            <person name="Sato S."/>
            <person name="Yoshikawa S."/>
            <person name="Yamada K."/>
            <person name="Nakamura Y."/>
            <person name="Ichinomiya M."/>
            <person name="Sato N."/>
            <person name="Blanc-Mathieu R."/>
            <person name="Endo H."/>
            <person name="Kuwata A."/>
            <person name="Ogata H."/>
        </authorList>
    </citation>
    <scope>NUCLEOTIDE SEQUENCE [LARGE SCALE GENOMIC DNA]</scope>
    <source>
        <strain evidence="3">NIES 3700</strain>
    </source>
</reference>
<dbReference type="Proteomes" id="UP001165122">
    <property type="component" value="Unassembled WGS sequence"/>
</dbReference>
<feature type="transmembrane region" description="Helical" evidence="1">
    <location>
        <begin position="22"/>
        <end position="42"/>
    </location>
</feature>
<keyword evidence="1" id="KW-0472">Membrane</keyword>
<proteinExistence type="predicted"/>
<dbReference type="EMBL" id="BRXW01000401">
    <property type="protein sequence ID" value="GMH51197.1"/>
    <property type="molecule type" value="Genomic_DNA"/>
</dbReference>
<comment type="caution">
    <text evidence="2">The sequence shown here is derived from an EMBL/GenBank/DDBJ whole genome shotgun (WGS) entry which is preliminary data.</text>
</comment>
<protein>
    <submittedName>
        <fullName evidence="2">Uncharacterized protein</fullName>
    </submittedName>
</protein>
<keyword evidence="3" id="KW-1185">Reference proteome</keyword>
<evidence type="ECO:0000256" key="1">
    <source>
        <dbReference type="SAM" id="Phobius"/>
    </source>
</evidence>
<sequence>MSVQREAPWELSSIATLKGLKWWQQLQGGLLTIVMLTSFYLLSELGVEGDPNMMVTLIGASGLVCIILTALIGMIMLNRTQNEHEHHQARELSYNHRESATSNIEDDTLALAMI</sequence>
<name>A0A9W7DQR1_9STRA</name>
<dbReference type="AlphaFoldDB" id="A0A9W7DQR1"/>
<keyword evidence="1" id="KW-1133">Transmembrane helix</keyword>
<accession>A0A9W7DQR1</accession>
<organism evidence="2 3">
    <name type="scientific">Triparma laevis f. longispina</name>
    <dbReference type="NCBI Taxonomy" id="1714387"/>
    <lineage>
        <taxon>Eukaryota</taxon>
        <taxon>Sar</taxon>
        <taxon>Stramenopiles</taxon>
        <taxon>Ochrophyta</taxon>
        <taxon>Bolidophyceae</taxon>
        <taxon>Parmales</taxon>
        <taxon>Triparmaceae</taxon>
        <taxon>Triparma</taxon>
    </lineage>
</organism>
<feature type="transmembrane region" description="Helical" evidence="1">
    <location>
        <begin position="54"/>
        <end position="77"/>
    </location>
</feature>
<keyword evidence="1" id="KW-0812">Transmembrane</keyword>
<gene>
    <name evidence="2" type="ORF">TrLO_g3579</name>
</gene>
<evidence type="ECO:0000313" key="3">
    <source>
        <dbReference type="Proteomes" id="UP001165122"/>
    </source>
</evidence>